<dbReference type="Proteomes" id="UP001299235">
    <property type="component" value="Unassembled WGS sequence"/>
</dbReference>
<reference evidence="1 2" key="1">
    <citation type="submission" date="2021-10" db="EMBL/GenBank/DDBJ databases">
        <title>Anaerobic single-cell dispensing facilitates the cultivation of human gut bacteria.</title>
        <authorList>
            <person name="Afrizal A."/>
        </authorList>
    </citation>
    <scope>NUCLEOTIDE SEQUENCE [LARGE SCALE GENOMIC DNA]</scope>
    <source>
        <strain evidence="1 2">CLA-AA-H246</strain>
    </source>
</reference>
<name>A0ABS8ETU9_9FIRM</name>
<proteinExistence type="predicted"/>
<dbReference type="RefSeq" id="WP_248834838.1">
    <property type="nucleotide sequence ID" value="NZ_JAJEQE010000007.1"/>
</dbReference>
<comment type="caution">
    <text evidence="1">The sequence shown here is derived from an EMBL/GenBank/DDBJ whole genome shotgun (WGS) entry which is preliminary data.</text>
</comment>
<organism evidence="1 2">
    <name type="scientific">Hominisplanchenecus faecis</name>
    <dbReference type="NCBI Taxonomy" id="2885351"/>
    <lineage>
        <taxon>Bacteria</taxon>
        <taxon>Bacillati</taxon>
        <taxon>Bacillota</taxon>
        <taxon>Clostridia</taxon>
        <taxon>Lachnospirales</taxon>
        <taxon>Lachnospiraceae</taxon>
        <taxon>Hominisplanchenecus</taxon>
    </lineage>
</organism>
<sequence length="61" mass="7189">MEELHKKWEKIHHRLQALEAADQEQEAEILKKAYECLLCAYQESRALNDEMDMLVKDALTS</sequence>
<evidence type="ECO:0000313" key="2">
    <source>
        <dbReference type="Proteomes" id="UP001299235"/>
    </source>
</evidence>
<evidence type="ECO:0000313" key="1">
    <source>
        <dbReference type="EMBL" id="MCC2148374.1"/>
    </source>
</evidence>
<accession>A0ABS8ETU9</accession>
<gene>
    <name evidence="1" type="ORF">LKD42_03770</name>
</gene>
<dbReference type="EMBL" id="JAJEQE010000007">
    <property type="protein sequence ID" value="MCC2148374.1"/>
    <property type="molecule type" value="Genomic_DNA"/>
</dbReference>
<keyword evidence="2" id="KW-1185">Reference proteome</keyword>
<protein>
    <submittedName>
        <fullName evidence="1">Uncharacterized protein</fullName>
    </submittedName>
</protein>